<keyword evidence="2" id="KW-1185">Reference proteome</keyword>
<name>A0AC61DE59_9FIRM</name>
<evidence type="ECO:0000313" key="1">
    <source>
        <dbReference type="EMBL" id="PHV71098.1"/>
    </source>
</evidence>
<dbReference type="Proteomes" id="UP000224460">
    <property type="component" value="Unassembled WGS sequence"/>
</dbReference>
<dbReference type="EMBL" id="PEDL01000005">
    <property type="protein sequence ID" value="PHV71098.1"/>
    <property type="molecule type" value="Genomic_DNA"/>
</dbReference>
<reference evidence="1" key="1">
    <citation type="submission" date="2017-10" db="EMBL/GenBank/DDBJ databases">
        <title>Genome sequence of cellulolytic Lachnospiraceae bacterium XHS1971 isolated from hotspring sediment.</title>
        <authorList>
            <person name="Vasudevan G."/>
            <person name="Joshi A.J."/>
            <person name="Hivarkar S."/>
            <person name="Lanjekar V.B."/>
            <person name="Dhakephalkar P.K."/>
            <person name="Dagar S."/>
        </authorList>
    </citation>
    <scope>NUCLEOTIDE SEQUENCE</scope>
    <source>
        <strain evidence="1">XHS1971</strain>
    </source>
</reference>
<evidence type="ECO:0000313" key="2">
    <source>
        <dbReference type="Proteomes" id="UP000224460"/>
    </source>
</evidence>
<comment type="caution">
    <text evidence="1">The sequence shown here is derived from an EMBL/GenBank/DDBJ whole genome shotgun (WGS) entry which is preliminary data.</text>
</comment>
<accession>A0AC61DE59</accession>
<protein>
    <submittedName>
        <fullName evidence="1">YlmC/YmxH family sporulation protein</fullName>
    </submittedName>
</protein>
<proteinExistence type="predicted"/>
<organism evidence="1 2">
    <name type="scientific">Sporanaerobium hydrogeniformans</name>
    <dbReference type="NCBI Taxonomy" id="3072179"/>
    <lineage>
        <taxon>Bacteria</taxon>
        <taxon>Bacillati</taxon>
        <taxon>Bacillota</taxon>
        <taxon>Clostridia</taxon>
        <taxon>Lachnospirales</taxon>
        <taxon>Lachnospiraceae</taxon>
        <taxon>Sporanaerobium</taxon>
    </lineage>
</organism>
<sequence length="87" mass="10091">MMRIADMKHKEVINTLDGSRLGYICDIELDWNEGKVEKVIIPGPSKIMGLFGKNLEYAIPWDKIKKIGEDIILVEMNTEEYLKESEY</sequence>
<gene>
    <name evidence="1" type="ORF">CS063_07140</name>
</gene>